<dbReference type="Pfam" id="PF06585">
    <property type="entry name" value="JHBP"/>
    <property type="match status" value="1"/>
</dbReference>
<dbReference type="OrthoDB" id="8179031at2759"/>
<evidence type="ECO:0008006" key="4">
    <source>
        <dbReference type="Google" id="ProtNLM"/>
    </source>
</evidence>
<feature type="chain" id="PRO_5040223053" description="Hemolymph juvenile hormone binding protein" evidence="1">
    <location>
        <begin position="24"/>
        <end position="249"/>
    </location>
</feature>
<dbReference type="InterPro" id="IPR010562">
    <property type="entry name" value="Haemolymph_juvenile_hormone-bd"/>
</dbReference>
<accession>A0A9N9WU68</accession>
<reference evidence="2" key="1">
    <citation type="submission" date="2022-01" db="EMBL/GenBank/DDBJ databases">
        <authorList>
            <person name="King R."/>
        </authorList>
    </citation>
    <scope>NUCLEOTIDE SEQUENCE</scope>
</reference>
<dbReference type="PANTHER" id="PTHR11008:SF39">
    <property type="entry name" value="CIRCADIAN CLOCK-CONTROLLED PROTEIN-LIKE PROTEIN"/>
    <property type="match status" value="1"/>
</dbReference>
<dbReference type="AlphaFoldDB" id="A0A9N9WU68"/>
<dbReference type="PANTHER" id="PTHR11008">
    <property type="entry name" value="PROTEIN TAKEOUT-LIKE PROTEIN"/>
    <property type="match status" value="1"/>
</dbReference>
<dbReference type="InterPro" id="IPR038606">
    <property type="entry name" value="To_sf"/>
</dbReference>
<dbReference type="Proteomes" id="UP001153620">
    <property type="component" value="Chromosome 2"/>
</dbReference>
<evidence type="ECO:0000313" key="2">
    <source>
        <dbReference type="EMBL" id="CAG9805490.1"/>
    </source>
</evidence>
<reference evidence="2" key="2">
    <citation type="submission" date="2022-10" db="EMBL/GenBank/DDBJ databases">
        <authorList>
            <consortium name="ENA_rothamsted_submissions"/>
            <consortium name="culmorum"/>
            <person name="King R."/>
        </authorList>
    </citation>
    <scope>NUCLEOTIDE SEQUENCE</scope>
</reference>
<sequence length="249" mass="27944">MKNIKRNFLQIILIISISQQAAASLASSIKPCVRNSEKYSDCVIDAINALKPQISTGVFGPNLAIETNLTKLVVGNVSVNQNFNLQLSGLYALGLNNFKVNKLRISPEKFKLDSIISFEHLDAFSRYSLVWNLGIFNLQGDGDLTISIDNPKVLLKFIGSRYFKNDIEYLKIDKTQLNIKSAQVKVYFDNLFNGQKALEEAANEVVNQNIDIIKGDVFPIIEQNIGKIIQKMANQVFESASYDEFFPLN</sequence>
<keyword evidence="3" id="KW-1185">Reference proteome</keyword>
<dbReference type="EMBL" id="OU895878">
    <property type="protein sequence ID" value="CAG9805490.1"/>
    <property type="molecule type" value="Genomic_DNA"/>
</dbReference>
<dbReference type="GO" id="GO:0005615">
    <property type="term" value="C:extracellular space"/>
    <property type="evidence" value="ECO:0007669"/>
    <property type="project" value="TreeGrafter"/>
</dbReference>
<proteinExistence type="predicted"/>
<organism evidence="2 3">
    <name type="scientific">Chironomus riparius</name>
    <dbReference type="NCBI Taxonomy" id="315576"/>
    <lineage>
        <taxon>Eukaryota</taxon>
        <taxon>Metazoa</taxon>
        <taxon>Ecdysozoa</taxon>
        <taxon>Arthropoda</taxon>
        <taxon>Hexapoda</taxon>
        <taxon>Insecta</taxon>
        <taxon>Pterygota</taxon>
        <taxon>Neoptera</taxon>
        <taxon>Endopterygota</taxon>
        <taxon>Diptera</taxon>
        <taxon>Nematocera</taxon>
        <taxon>Chironomoidea</taxon>
        <taxon>Chironomidae</taxon>
        <taxon>Chironominae</taxon>
        <taxon>Chironomus</taxon>
    </lineage>
</organism>
<name>A0A9N9WU68_9DIPT</name>
<keyword evidence="1" id="KW-0732">Signal</keyword>
<gene>
    <name evidence="2" type="ORF">CHIRRI_LOCUS8362</name>
</gene>
<protein>
    <recommendedName>
        <fullName evidence="4">Hemolymph juvenile hormone binding protein</fullName>
    </recommendedName>
</protein>
<dbReference type="Gene3D" id="3.15.10.30">
    <property type="entry name" value="Haemolymph juvenile hormone binding protein"/>
    <property type="match status" value="1"/>
</dbReference>
<evidence type="ECO:0000313" key="3">
    <source>
        <dbReference type="Proteomes" id="UP001153620"/>
    </source>
</evidence>
<evidence type="ECO:0000256" key="1">
    <source>
        <dbReference type="SAM" id="SignalP"/>
    </source>
</evidence>
<feature type="signal peptide" evidence="1">
    <location>
        <begin position="1"/>
        <end position="23"/>
    </location>
</feature>
<dbReference type="SMART" id="SM00700">
    <property type="entry name" value="JHBP"/>
    <property type="match status" value="1"/>
</dbReference>